<protein>
    <submittedName>
        <fullName evidence="1">Ester cyclase</fullName>
    </submittedName>
</protein>
<comment type="caution">
    <text evidence="1">The sequence shown here is derived from an EMBL/GenBank/DDBJ whole genome shotgun (WGS) entry which is preliminary data.</text>
</comment>
<dbReference type="AlphaFoldDB" id="A0AAE2ZJ37"/>
<name>A0AAE2ZJ37_9HYPH</name>
<proteinExistence type="predicted"/>
<dbReference type="PANTHER" id="PTHR38436:SF1">
    <property type="entry name" value="ESTER CYCLASE"/>
    <property type="match status" value="1"/>
</dbReference>
<organism evidence="1 2">
    <name type="scientific">Flavimaribacter sediminis</name>
    <dbReference type="NCBI Taxonomy" id="2865987"/>
    <lineage>
        <taxon>Bacteria</taxon>
        <taxon>Pseudomonadati</taxon>
        <taxon>Pseudomonadota</taxon>
        <taxon>Alphaproteobacteria</taxon>
        <taxon>Hyphomicrobiales</taxon>
        <taxon>Rhizobiaceae</taxon>
        <taxon>Flavimaribacter</taxon>
    </lineage>
</organism>
<dbReference type="Pfam" id="PF07366">
    <property type="entry name" value="SnoaL"/>
    <property type="match status" value="1"/>
</dbReference>
<evidence type="ECO:0000313" key="2">
    <source>
        <dbReference type="Proteomes" id="UP001196509"/>
    </source>
</evidence>
<evidence type="ECO:0000313" key="1">
    <source>
        <dbReference type="EMBL" id="MBW8635667.1"/>
    </source>
</evidence>
<dbReference type="Gene3D" id="3.10.450.50">
    <property type="match status" value="1"/>
</dbReference>
<dbReference type="InterPro" id="IPR009959">
    <property type="entry name" value="Cyclase_SnoaL-like"/>
</dbReference>
<accession>A0AAE2ZJ37</accession>
<sequence length="138" mass="15724">MAEDRKALSRAVLNLWSSEVGDSADGLFSEDYVNHQEPDAAGDISDNTLKDYLAIVDVYRKGFSKSEVRFHMQIEEGDLVATRWTIKGVNDGEYLGHAPTGKTVEWTGIQIDRFRDGKIVESWVDWDKYRFMNTLGFI</sequence>
<dbReference type="EMBL" id="JAICBX010000001">
    <property type="protein sequence ID" value="MBW8635667.1"/>
    <property type="molecule type" value="Genomic_DNA"/>
</dbReference>
<dbReference type="Proteomes" id="UP001196509">
    <property type="component" value="Unassembled WGS sequence"/>
</dbReference>
<dbReference type="GO" id="GO:0030638">
    <property type="term" value="P:polyketide metabolic process"/>
    <property type="evidence" value="ECO:0007669"/>
    <property type="project" value="InterPro"/>
</dbReference>
<dbReference type="InterPro" id="IPR032710">
    <property type="entry name" value="NTF2-like_dom_sf"/>
</dbReference>
<dbReference type="PANTHER" id="PTHR38436">
    <property type="entry name" value="POLYKETIDE CYCLASE SNOAL-LIKE DOMAIN"/>
    <property type="match status" value="1"/>
</dbReference>
<dbReference type="SUPFAM" id="SSF54427">
    <property type="entry name" value="NTF2-like"/>
    <property type="match status" value="1"/>
</dbReference>
<gene>
    <name evidence="1" type="ORF">K1W69_00590</name>
</gene>
<reference evidence="1" key="1">
    <citation type="submission" date="2021-08" db="EMBL/GenBank/DDBJ databases">
        <title>Hoeflea bacterium WL0058 sp. nov., isolated from the sediment.</title>
        <authorList>
            <person name="Wang L."/>
            <person name="Zhang D."/>
        </authorList>
    </citation>
    <scope>NUCLEOTIDE SEQUENCE</scope>
    <source>
        <strain evidence="1">WL0058</strain>
    </source>
</reference>
<keyword evidence="2" id="KW-1185">Reference proteome</keyword>
<dbReference type="RefSeq" id="WP_220226396.1">
    <property type="nucleotide sequence ID" value="NZ_JAICBX010000001.1"/>
</dbReference>